<gene>
    <name evidence="3" type="ORF">C7402_112152</name>
</gene>
<dbReference type="SMART" id="SM00882">
    <property type="entry name" value="CoA_trans"/>
    <property type="match status" value="1"/>
</dbReference>
<dbReference type="InterPro" id="IPR004165">
    <property type="entry name" value="CoA_trans_fam_I"/>
</dbReference>
<dbReference type="InterPro" id="IPR012791">
    <property type="entry name" value="3-oxoacid_CoA-transf_B"/>
</dbReference>
<dbReference type="EMBL" id="QEOB01000012">
    <property type="protein sequence ID" value="PVX79965.1"/>
    <property type="molecule type" value="Genomic_DNA"/>
</dbReference>
<name>A0ABX5KHP4_9BURK</name>
<comment type="similarity">
    <text evidence="1">Belongs to the 3-oxoacid CoA-transferase subunit B family.</text>
</comment>
<reference evidence="3 4" key="1">
    <citation type="submission" date="2018-05" db="EMBL/GenBank/DDBJ databases">
        <title>Genomic Encyclopedia of Type Strains, Phase IV (KMG-V): Genome sequencing to study the core and pangenomes of soil and plant-associated prokaryotes.</title>
        <authorList>
            <person name="Whitman W."/>
        </authorList>
    </citation>
    <scope>NUCLEOTIDE SEQUENCE [LARGE SCALE GENOMIC DNA]</scope>
    <source>
        <strain evidence="3 4">SCZa-39</strain>
    </source>
</reference>
<dbReference type="RefSeq" id="WP_112177930.1">
    <property type="nucleotide sequence ID" value="NZ_CAJZAT010000193.1"/>
</dbReference>
<dbReference type="PANTHER" id="PTHR13707:SF60">
    <property type="entry name" value="ACETATE COA-TRANSFERASE SUBUNIT ALPHA"/>
    <property type="match status" value="1"/>
</dbReference>
<dbReference type="Proteomes" id="UP000245712">
    <property type="component" value="Unassembled WGS sequence"/>
</dbReference>
<evidence type="ECO:0000313" key="4">
    <source>
        <dbReference type="Proteomes" id="UP000245712"/>
    </source>
</evidence>
<dbReference type="SUPFAM" id="SSF100950">
    <property type="entry name" value="NagB/RpiA/CoA transferase-like"/>
    <property type="match status" value="1"/>
</dbReference>
<evidence type="ECO:0000256" key="1">
    <source>
        <dbReference type="ARBA" id="ARBA00007047"/>
    </source>
</evidence>
<dbReference type="Gene3D" id="3.40.1080.10">
    <property type="entry name" value="Glutaconate Coenzyme A-transferase"/>
    <property type="match status" value="1"/>
</dbReference>
<evidence type="ECO:0000256" key="2">
    <source>
        <dbReference type="ARBA" id="ARBA00022679"/>
    </source>
</evidence>
<proteinExistence type="inferred from homology"/>
<dbReference type="Pfam" id="PF01144">
    <property type="entry name" value="CoA_trans"/>
    <property type="match status" value="1"/>
</dbReference>
<evidence type="ECO:0000313" key="3">
    <source>
        <dbReference type="EMBL" id="PVX79965.1"/>
    </source>
</evidence>
<dbReference type="InterPro" id="IPR004164">
    <property type="entry name" value="CoA_transf_AS"/>
</dbReference>
<sequence length="222" mass="23453">MGAENRLSRERVAQIIAQDIAPGSYVNLGLGIPTLVARYLDPTKEIVLHSENGILGLRDLEPGQPQDQDLINASKGYVQMVTGTSISDQSLSFAMMRGGHLDATVLGAFQVSSSGDIASWSTGDDGVPGIGGAMDLVAGARRVIVAMEHTTRKGEPRLLDACTFPLTGKGVVSTVYTDMAILDVERERGFVVRALARGISREALQAASGARLAFAPTVETLD</sequence>
<dbReference type="InterPro" id="IPR037171">
    <property type="entry name" value="NagB/RpiA_transferase-like"/>
</dbReference>
<dbReference type="PANTHER" id="PTHR13707">
    <property type="entry name" value="KETOACID-COENZYME A TRANSFERASE"/>
    <property type="match status" value="1"/>
</dbReference>
<dbReference type="NCBIfam" id="TIGR02428">
    <property type="entry name" value="pcaJ_scoB_fam"/>
    <property type="match status" value="1"/>
</dbReference>
<keyword evidence="4" id="KW-1185">Reference proteome</keyword>
<comment type="caution">
    <text evidence="3">The sequence shown here is derived from an EMBL/GenBank/DDBJ whole genome shotgun (WGS) entry which is preliminary data.</text>
</comment>
<protein>
    <submittedName>
        <fullName evidence="3">3-oxoadipate CoA-transferase beta subunit</fullName>
    </submittedName>
</protein>
<keyword evidence="2" id="KW-0808">Transferase</keyword>
<accession>A0ABX5KHP4</accession>
<organism evidence="3 4">
    <name type="scientific">Paraburkholderia unamae</name>
    <dbReference type="NCBI Taxonomy" id="219649"/>
    <lineage>
        <taxon>Bacteria</taxon>
        <taxon>Pseudomonadati</taxon>
        <taxon>Pseudomonadota</taxon>
        <taxon>Betaproteobacteria</taxon>
        <taxon>Burkholderiales</taxon>
        <taxon>Burkholderiaceae</taxon>
        <taxon>Paraburkholderia</taxon>
    </lineage>
</organism>
<dbReference type="PROSITE" id="PS01274">
    <property type="entry name" value="COA_TRANSF_2"/>
    <property type="match status" value="1"/>
</dbReference>